<reference evidence="2" key="2">
    <citation type="submission" date="2020-11" db="EMBL/GenBank/DDBJ databases">
        <authorList>
            <person name="McCartney M.A."/>
            <person name="Auch B."/>
            <person name="Kono T."/>
            <person name="Mallez S."/>
            <person name="Becker A."/>
            <person name="Gohl D.M."/>
            <person name="Silverstein K.A.T."/>
            <person name="Koren S."/>
            <person name="Bechman K.B."/>
            <person name="Herman A."/>
            <person name="Abrahante J.E."/>
            <person name="Garbe J."/>
        </authorList>
    </citation>
    <scope>NUCLEOTIDE SEQUENCE</scope>
    <source>
        <strain evidence="2">Duluth1</strain>
        <tissue evidence="2">Whole animal</tissue>
    </source>
</reference>
<gene>
    <name evidence="2" type="ORF">DPMN_087108</name>
</gene>
<proteinExistence type="predicted"/>
<reference evidence="2" key="1">
    <citation type="journal article" date="2019" name="bioRxiv">
        <title>The Genome of the Zebra Mussel, Dreissena polymorpha: A Resource for Invasive Species Research.</title>
        <authorList>
            <person name="McCartney M.A."/>
            <person name="Auch B."/>
            <person name="Kono T."/>
            <person name="Mallez S."/>
            <person name="Zhang Y."/>
            <person name="Obille A."/>
            <person name="Becker A."/>
            <person name="Abrahante J.E."/>
            <person name="Garbe J."/>
            <person name="Badalamenti J.P."/>
            <person name="Herman A."/>
            <person name="Mangelson H."/>
            <person name="Liachko I."/>
            <person name="Sullivan S."/>
            <person name="Sone E.D."/>
            <person name="Koren S."/>
            <person name="Silverstein K.A.T."/>
            <person name="Beckman K.B."/>
            <person name="Gohl D.M."/>
        </authorList>
    </citation>
    <scope>NUCLEOTIDE SEQUENCE</scope>
    <source>
        <strain evidence="2">Duluth1</strain>
        <tissue evidence="2">Whole animal</tissue>
    </source>
</reference>
<feature type="compositionally biased region" description="Low complexity" evidence="1">
    <location>
        <begin position="92"/>
        <end position="105"/>
    </location>
</feature>
<evidence type="ECO:0000256" key="1">
    <source>
        <dbReference type="SAM" id="MobiDB-lite"/>
    </source>
</evidence>
<organism evidence="2 3">
    <name type="scientific">Dreissena polymorpha</name>
    <name type="common">Zebra mussel</name>
    <name type="synonym">Mytilus polymorpha</name>
    <dbReference type="NCBI Taxonomy" id="45954"/>
    <lineage>
        <taxon>Eukaryota</taxon>
        <taxon>Metazoa</taxon>
        <taxon>Spiralia</taxon>
        <taxon>Lophotrochozoa</taxon>
        <taxon>Mollusca</taxon>
        <taxon>Bivalvia</taxon>
        <taxon>Autobranchia</taxon>
        <taxon>Heteroconchia</taxon>
        <taxon>Euheterodonta</taxon>
        <taxon>Imparidentia</taxon>
        <taxon>Neoheterodontei</taxon>
        <taxon>Myida</taxon>
        <taxon>Dreissenoidea</taxon>
        <taxon>Dreissenidae</taxon>
        <taxon>Dreissena</taxon>
    </lineage>
</organism>
<name>A0A9D4QVA5_DREPO</name>
<accession>A0A9D4QVA5</accession>
<dbReference type="Proteomes" id="UP000828390">
    <property type="component" value="Unassembled WGS sequence"/>
</dbReference>
<evidence type="ECO:0000313" key="3">
    <source>
        <dbReference type="Proteomes" id="UP000828390"/>
    </source>
</evidence>
<sequence length="257" mass="28559">MQNALKLLGIEQSEQLVVRASCCSLLTNHMQFAVTADCHFPVQKMPCFTVRMNIQTKRLNPVKAGRVPAESWYTVTTPALTGTIPASDHGRAAATPRPGGAPVVPGRPRFIPLEHRFIPMPDHALGLRRHHNAVLHCAHEHPNEKVEPGESRQSPGRVLVYRHYAGTHRDYTGIRPRQSCGNAPSRLFPVPSRSLPVLPGDFRFIPEVLNILILSRWSPGGAPVVPGRPRFIPLEHRFIPMPDHALGLRRHHSETGP</sequence>
<evidence type="ECO:0000313" key="2">
    <source>
        <dbReference type="EMBL" id="KAH3844844.1"/>
    </source>
</evidence>
<protein>
    <submittedName>
        <fullName evidence="2">Uncharacterized protein</fullName>
    </submittedName>
</protein>
<keyword evidence="3" id="KW-1185">Reference proteome</keyword>
<comment type="caution">
    <text evidence="2">The sequence shown here is derived from an EMBL/GenBank/DDBJ whole genome shotgun (WGS) entry which is preliminary data.</text>
</comment>
<dbReference type="EMBL" id="JAIWYP010000003">
    <property type="protein sequence ID" value="KAH3844844.1"/>
    <property type="molecule type" value="Genomic_DNA"/>
</dbReference>
<feature type="region of interest" description="Disordered" evidence="1">
    <location>
        <begin position="83"/>
        <end position="105"/>
    </location>
</feature>
<dbReference type="AlphaFoldDB" id="A0A9D4QVA5"/>